<evidence type="ECO:0000313" key="5">
    <source>
        <dbReference type="Proteomes" id="UP001255185"/>
    </source>
</evidence>
<dbReference type="CDD" id="cd00063">
    <property type="entry name" value="FN3"/>
    <property type="match status" value="2"/>
</dbReference>
<keyword evidence="5" id="KW-1185">Reference proteome</keyword>
<dbReference type="InterPro" id="IPR045474">
    <property type="entry name" value="GEVED"/>
</dbReference>
<feature type="signal peptide" evidence="2">
    <location>
        <begin position="1"/>
        <end position="24"/>
    </location>
</feature>
<dbReference type="SMART" id="SM00060">
    <property type="entry name" value="FN3"/>
    <property type="match status" value="2"/>
</dbReference>
<dbReference type="NCBIfam" id="TIGR04183">
    <property type="entry name" value="Por_Secre_tail"/>
    <property type="match status" value="1"/>
</dbReference>
<feature type="domain" description="Fibronectin type-III" evidence="3">
    <location>
        <begin position="213"/>
        <end position="302"/>
    </location>
</feature>
<comment type="caution">
    <text evidence="4">The sequence shown here is derived from an EMBL/GenBank/DDBJ whole genome shotgun (WGS) entry which is preliminary data.</text>
</comment>
<dbReference type="InterPro" id="IPR026444">
    <property type="entry name" value="Secre_tail"/>
</dbReference>
<dbReference type="Pfam" id="PF20009">
    <property type="entry name" value="GEVED"/>
    <property type="match status" value="2"/>
</dbReference>
<dbReference type="InterPro" id="IPR013783">
    <property type="entry name" value="Ig-like_fold"/>
</dbReference>
<accession>A0ABU1TQF6</accession>
<dbReference type="PROSITE" id="PS50853">
    <property type="entry name" value="FN3"/>
    <property type="match status" value="2"/>
</dbReference>
<organism evidence="4 5">
    <name type="scientific">Flavobacterium arsenatis</name>
    <dbReference type="NCBI Taxonomy" id="1484332"/>
    <lineage>
        <taxon>Bacteria</taxon>
        <taxon>Pseudomonadati</taxon>
        <taxon>Bacteroidota</taxon>
        <taxon>Flavobacteriia</taxon>
        <taxon>Flavobacteriales</taxon>
        <taxon>Flavobacteriaceae</taxon>
        <taxon>Flavobacterium</taxon>
    </lineage>
</organism>
<evidence type="ECO:0000259" key="3">
    <source>
        <dbReference type="PROSITE" id="PS50853"/>
    </source>
</evidence>
<dbReference type="InterPro" id="IPR003961">
    <property type="entry name" value="FN3_dom"/>
</dbReference>
<sequence length="1277" mass="138566">MNKITFSLLLFLAMVSGTYSQVQIGEGTNQAQNLPFEPYYEYTYAQTIYLASEINASGSITAIKWYYSGESTLPNSQGLVIYMGHTDKETFDTDIDFVGIGDLTQVYSGGITIPTPVTPGWVTITLTTPFAYDGTNNLVIAVDENLIEYDFGADDFHNTAVSGERSIYAYSDTVNFDPADPSNNQGANDGFTRGTAAFIPNIIFEGIQQECANPLGLGVNNLTTMSADLKWALNPSTTQYNVQYGDIGFELGSGIGTGTGVGNPYSISGLNAQTEYEFYVQASCESTTSNWSGPFKFTTPCDAIGDFFENFDQVTEGDLPDCWSKVVNSANEYAYVNLVSYDSFSPTKHIEMGNSDDNNAQLLLVSPNILTFDDMRVKFRAFGNETGYTVQVGTMNNPADPSTFVMVGEPITLTNSYQEFNRTLDGAAGNFVAIKHGLGGNYRTVHIDDFILEPVPTSIPECVDDINVTPNDSCGNFASLFEWASAEGADGYRLSIGTTSGGNEAINNTDLGNITTYSFVGNYNTTYYYTLTAYNAFGDATGCFTDSFITAPDGCYCESIPDPESNNGDGITNVRIGFTDFSIENVTYSDNSEIETVDLPQNVTANVQITFETGTTFDTHIWIDFNDSYTFEENEKVFSGTSNATSPTILNAVFQVAEDAPLGNHRMRIGTADYGQNIPDPCYNGWNGITLDFTVNIVPAPSCLPPTNLSANTILSNTVNLAWDSNATNFNVEYGEGMFLPGEGTLVQNITDTTLGLTILNANTAHQFYVQTNCGEGSLSPWVGPYSFTTACDPFGDFEEDFSVENYVEAPECWTSIIESNSIYPYIEVSPWNGNVELFNSDDANANLMLITPILTDLPNGTHRIKFQSYTYSSETALIVGTLSDPANPSSFTPVSTIPFSGDGVNTEYIVPFSSATDHNYVAFKHGGGGLYKSVFIDNVIWEPIPTVVPSCAEEINITVNPNCGNFATLFEWSEVEGADGYRISVGTIEGATDVIDNENVGNTTEFDFTGNFNTTYFYTFTPFNSVGDAVGCTGGTFTTTETGCYCTSVPTSVDGEGITNIQFGNTDFPNQSLYTDNTGQGSINVVQGELTNLQITFNTITDFGSSYGYDTNVWIDFNNDFVFDNETELVFSGESEAVSPTIFDASFTVPADAALGVHTMRIGSADGGQYDPNPCYSESYGMTIDFSVNIQEGLSVHNFDSTNLKVYPNPVSNILNLSYTQNITNVAIFNVLGQEVITNNVNATQGQIDMSDLASGTYLVKVTAGDQTKTIKVLKK</sequence>
<dbReference type="EMBL" id="JAVDVI010000009">
    <property type="protein sequence ID" value="MDR6968214.1"/>
    <property type="molecule type" value="Genomic_DNA"/>
</dbReference>
<evidence type="ECO:0000256" key="2">
    <source>
        <dbReference type="SAM" id="SignalP"/>
    </source>
</evidence>
<dbReference type="InterPro" id="IPR036116">
    <property type="entry name" value="FN3_sf"/>
</dbReference>
<evidence type="ECO:0000313" key="4">
    <source>
        <dbReference type="EMBL" id="MDR6968214.1"/>
    </source>
</evidence>
<evidence type="ECO:0000256" key="1">
    <source>
        <dbReference type="ARBA" id="ARBA00022729"/>
    </source>
</evidence>
<dbReference type="Gene3D" id="2.60.40.10">
    <property type="entry name" value="Immunoglobulins"/>
    <property type="match status" value="4"/>
</dbReference>
<protein>
    <recommendedName>
        <fullName evidence="3">Fibronectin type-III domain-containing protein</fullName>
    </recommendedName>
</protein>
<dbReference type="Pfam" id="PF18962">
    <property type="entry name" value="Por_Secre_tail"/>
    <property type="match status" value="1"/>
</dbReference>
<proteinExistence type="predicted"/>
<reference evidence="4 5" key="1">
    <citation type="submission" date="2023-07" db="EMBL/GenBank/DDBJ databases">
        <title>Sorghum-associated microbial communities from plants grown in Nebraska, USA.</title>
        <authorList>
            <person name="Schachtman D."/>
        </authorList>
    </citation>
    <scope>NUCLEOTIDE SEQUENCE [LARGE SCALE GENOMIC DNA]</scope>
    <source>
        <strain evidence="4 5">3773</strain>
    </source>
</reference>
<dbReference type="Proteomes" id="UP001255185">
    <property type="component" value="Unassembled WGS sequence"/>
</dbReference>
<feature type="domain" description="Fibronectin type-III" evidence="3">
    <location>
        <begin position="705"/>
        <end position="793"/>
    </location>
</feature>
<keyword evidence="1 2" id="KW-0732">Signal</keyword>
<name>A0ABU1TQF6_9FLAO</name>
<gene>
    <name evidence="4" type="ORF">J2X31_002231</name>
</gene>
<feature type="chain" id="PRO_5046432197" description="Fibronectin type-III domain-containing protein" evidence="2">
    <location>
        <begin position="25"/>
        <end position="1277"/>
    </location>
</feature>
<dbReference type="SUPFAM" id="SSF49265">
    <property type="entry name" value="Fibronectin type III"/>
    <property type="match status" value="2"/>
</dbReference>
<dbReference type="RefSeq" id="WP_310026707.1">
    <property type="nucleotide sequence ID" value="NZ_JAVDVI010000009.1"/>
</dbReference>